<evidence type="ECO:0000313" key="1">
    <source>
        <dbReference type="EMBL" id="CAF3548618.1"/>
    </source>
</evidence>
<proteinExistence type="predicted"/>
<dbReference type="EMBL" id="CAJOBD010000040">
    <property type="protein sequence ID" value="CAF3548618.1"/>
    <property type="molecule type" value="Genomic_DNA"/>
</dbReference>
<reference evidence="1" key="1">
    <citation type="submission" date="2021-02" db="EMBL/GenBank/DDBJ databases">
        <authorList>
            <person name="Nowell W R."/>
        </authorList>
    </citation>
    <scope>NUCLEOTIDE SEQUENCE</scope>
</reference>
<dbReference type="AlphaFoldDB" id="A0A818KAC4"/>
<evidence type="ECO:0000313" key="2">
    <source>
        <dbReference type="Proteomes" id="UP000663836"/>
    </source>
</evidence>
<comment type="caution">
    <text evidence="1">The sequence shown here is derived from an EMBL/GenBank/DDBJ whole genome shotgun (WGS) entry which is preliminary data.</text>
</comment>
<organism evidence="1 2">
    <name type="scientific">Rotaria sordida</name>
    <dbReference type="NCBI Taxonomy" id="392033"/>
    <lineage>
        <taxon>Eukaryota</taxon>
        <taxon>Metazoa</taxon>
        <taxon>Spiralia</taxon>
        <taxon>Gnathifera</taxon>
        <taxon>Rotifera</taxon>
        <taxon>Eurotatoria</taxon>
        <taxon>Bdelloidea</taxon>
        <taxon>Philodinida</taxon>
        <taxon>Philodinidae</taxon>
        <taxon>Rotaria</taxon>
    </lineage>
</organism>
<dbReference type="Proteomes" id="UP000663836">
    <property type="component" value="Unassembled WGS sequence"/>
</dbReference>
<protein>
    <submittedName>
        <fullName evidence="1">Uncharacterized protein</fullName>
    </submittedName>
</protein>
<name>A0A818KAC4_9BILA</name>
<accession>A0A818KAC4</accession>
<sequence length="249" mass="29079">MATCSIIWVDALVNMNENHRHTQQRLRAIKKHVMIFKDREQCENHIRSVSSDKQLMLIVSEELGQELVPHIYQLQQIASVYIYSVDKNQNEEWKNLSSKIQVVVTCFDELIGHIESAKKSQVLIVKPKPIKSDLSFPLISIVNDDPFDSPIAFIECFIRMEPSPTEVDECIASEKAEHKNNSAQLVKIKEFQEAHSPGQALWWYTRQSFICRMLMTAVRQQSIRLLFLLRFWIRDIDRQLKDSQCHVPM</sequence>
<gene>
    <name evidence="1" type="ORF">JBS370_LOCUS1230</name>
</gene>